<evidence type="ECO:0000313" key="2">
    <source>
        <dbReference type="Proteomes" id="UP000828390"/>
    </source>
</evidence>
<keyword evidence="2" id="KW-1185">Reference proteome</keyword>
<protein>
    <recommendedName>
        <fullName evidence="3">Reverse transcriptase domain-containing protein</fullName>
    </recommendedName>
</protein>
<reference evidence="1" key="1">
    <citation type="journal article" date="2019" name="bioRxiv">
        <title>The Genome of the Zebra Mussel, Dreissena polymorpha: A Resource for Invasive Species Research.</title>
        <authorList>
            <person name="McCartney M.A."/>
            <person name="Auch B."/>
            <person name="Kono T."/>
            <person name="Mallez S."/>
            <person name="Zhang Y."/>
            <person name="Obille A."/>
            <person name="Becker A."/>
            <person name="Abrahante J.E."/>
            <person name="Garbe J."/>
            <person name="Badalamenti J.P."/>
            <person name="Herman A."/>
            <person name="Mangelson H."/>
            <person name="Liachko I."/>
            <person name="Sullivan S."/>
            <person name="Sone E.D."/>
            <person name="Koren S."/>
            <person name="Silverstein K.A.T."/>
            <person name="Beckman K.B."/>
            <person name="Gohl D.M."/>
        </authorList>
    </citation>
    <scope>NUCLEOTIDE SEQUENCE</scope>
    <source>
        <strain evidence="1">Duluth1</strain>
        <tissue evidence="1">Whole animal</tissue>
    </source>
</reference>
<dbReference type="Proteomes" id="UP000828390">
    <property type="component" value="Unassembled WGS sequence"/>
</dbReference>
<name>A0A9D4BXW6_DREPO</name>
<reference evidence="1" key="2">
    <citation type="submission" date="2020-11" db="EMBL/GenBank/DDBJ databases">
        <authorList>
            <person name="McCartney M.A."/>
            <person name="Auch B."/>
            <person name="Kono T."/>
            <person name="Mallez S."/>
            <person name="Becker A."/>
            <person name="Gohl D.M."/>
            <person name="Silverstein K.A.T."/>
            <person name="Koren S."/>
            <person name="Bechman K.B."/>
            <person name="Herman A."/>
            <person name="Abrahante J.E."/>
            <person name="Garbe J."/>
        </authorList>
    </citation>
    <scope>NUCLEOTIDE SEQUENCE</scope>
    <source>
        <strain evidence="1">Duluth1</strain>
        <tissue evidence="1">Whole animal</tissue>
    </source>
</reference>
<organism evidence="1 2">
    <name type="scientific">Dreissena polymorpha</name>
    <name type="common">Zebra mussel</name>
    <name type="synonym">Mytilus polymorpha</name>
    <dbReference type="NCBI Taxonomy" id="45954"/>
    <lineage>
        <taxon>Eukaryota</taxon>
        <taxon>Metazoa</taxon>
        <taxon>Spiralia</taxon>
        <taxon>Lophotrochozoa</taxon>
        <taxon>Mollusca</taxon>
        <taxon>Bivalvia</taxon>
        <taxon>Autobranchia</taxon>
        <taxon>Heteroconchia</taxon>
        <taxon>Euheterodonta</taxon>
        <taxon>Imparidentia</taxon>
        <taxon>Neoheterodontei</taxon>
        <taxon>Myida</taxon>
        <taxon>Dreissenoidea</taxon>
        <taxon>Dreissenidae</taxon>
        <taxon>Dreissena</taxon>
    </lineage>
</organism>
<sequence>MAEPNLVTSGITYCLNLSERSIKKLYKQVNLQSESAFTYLSHHIQSDKHIKGISLEPDDEIKQSLFADDASYILNDNSDLFHNLIESLTLFGTTLGLKLNKSKCTVLR</sequence>
<dbReference type="AlphaFoldDB" id="A0A9D4BXW6"/>
<comment type="caution">
    <text evidence="1">The sequence shown here is derived from an EMBL/GenBank/DDBJ whole genome shotgun (WGS) entry which is preliminary data.</text>
</comment>
<dbReference type="EMBL" id="JAIWYP010000014">
    <property type="protein sequence ID" value="KAH3713003.1"/>
    <property type="molecule type" value="Genomic_DNA"/>
</dbReference>
<gene>
    <name evidence="1" type="ORF">DPMN_072766</name>
</gene>
<proteinExistence type="predicted"/>
<accession>A0A9D4BXW6</accession>
<evidence type="ECO:0008006" key="3">
    <source>
        <dbReference type="Google" id="ProtNLM"/>
    </source>
</evidence>
<evidence type="ECO:0000313" key="1">
    <source>
        <dbReference type="EMBL" id="KAH3713003.1"/>
    </source>
</evidence>